<dbReference type="PANTHER" id="PTHR45772">
    <property type="entry name" value="CONSERVED COMPONENT OF ABC TRANSPORTER FOR NATURAL AMINO ACIDS-RELATED"/>
    <property type="match status" value="1"/>
</dbReference>
<dbReference type="PROSITE" id="PS50893">
    <property type="entry name" value="ABC_TRANSPORTER_2"/>
    <property type="match status" value="1"/>
</dbReference>
<dbReference type="Proteomes" id="UP001231124">
    <property type="component" value="Unassembled WGS sequence"/>
</dbReference>
<accession>A0ABU0I2B7</accession>
<name>A0ABU0I2B7_9HYPH</name>
<dbReference type="InterPro" id="IPR027417">
    <property type="entry name" value="P-loop_NTPase"/>
</dbReference>
<dbReference type="InterPro" id="IPR003593">
    <property type="entry name" value="AAA+_ATPase"/>
</dbReference>
<evidence type="ECO:0000256" key="2">
    <source>
        <dbReference type="ARBA" id="ARBA00022741"/>
    </source>
</evidence>
<proteinExistence type="predicted"/>
<dbReference type="SUPFAM" id="SSF52540">
    <property type="entry name" value="P-loop containing nucleoside triphosphate hydrolases"/>
    <property type="match status" value="1"/>
</dbReference>
<dbReference type="CDD" id="cd03219">
    <property type="entry name" value="ABC_Mj1267_LivG_branched"/>
    <property type="match status" value="1"/>
</dbReference>
<evidence type="ECO:0000259" key="4">
    <source>
        <dbReference type="PROSITE" id="PS50893"/>
    </source>
</evidence>
<comment type="caution">
    <text evidence="5">The sequence shown here is derived from an EMBL/GenBank/DDBJ whole genome shotgun (WGS) entry which is preliminary data.</text>
</comment>
<keyword evidence="2" id="KW-0547">Nucleotide-binding</keyword>
<sequence length="270" mass="29176">MPATAAAPVVLEGRNLTMRFGGLVAMAEVDFTLRQGEILGIIGPNGAGKSTLLNIITGLYRPSSGSVHLAGERIDGLAAHRIVGRGIARTFQSSRLFGDLSVLDNVVIGRHAHIKSGLLDAILRRGRAQAELHAAAEHAASLLKAVSRDLYAQRHRPAAELPQADRRRLEIARALASEPRVLLLDEPSSGMDDADTDALMADIRALCAQRPDLALMIIEHDMRLVASLPHRVLVLDYGQKLAEGTYEEVRAIPRVQEAYLGRKGARHAHA</sequence>
<dbReference type="EMBL" id="JAUSVP010000010">
    <property type="protein sequence ID" value="MDQ0448741.1"/>
    <property type="molecule type" value="Genomic_DNA"/>
</dbReference>
<reference evidence="5 6" key="1">
    <citation type="submission" date="2023-07" db="EMBL/GenBank/DDBJ databases">
        <title>Genomic Encyclopedia of Type Strains, Phase IV (KMG-IV): sequencing the most valuable type-strain genomes for metagenomic binning, comparative biology and taxonomic classification.</title>
        <authorList>
            <person name="Goeker M."/>
        </authorList>
    </citation>
    <scope>NUCLEOTIDE SEQUENCE [LARGE SCALE GENOMIC DNA]</scope>
    <source>
        <strain evidence="5 6">DSM 19013</strain>
    </source>
</reference>
<gene>
    <name evidence="5" type="ORF">QO012_003253</name>
</gene>
<dbReference type="PANTHER" id="PTHR45772:SF7">
    <property type="entry name" value="AMINO ACID ABC TRANSPORTER ATP-BINDING PROTEIN"/>
    <property type="match status" value="1"/>
</dbReference>
<dbReference type="InterPro" id="IPR003439">
    <property type="entry name" value="ABC_transporter-like_ATP-bd"/>
</dbReference>
<dbReference type="GO" id="GO:0005524">
    <property type="term" value="F:ATP binding"/>
    <property type="evidence" value="ECO:0007669"/>
    <property type="project" value="UniProtKB-KW"/>
</dbReference>
<evidence type="ECO:0000313" key="5">
    <source>
        <dbReference type="EMBL" id="MDQ0448741.1"/>
    </source>
</evidence>
<dbReference type="Pfam" id="PF00005">
    <property type="entry name" value="ABC_tran"/>
    <property type="match status" value="1"/>
</dbReference>
<protein>
    <submittedName>
        <fullName evidence="5">Branched-chain amino acid transport system ATP-binding protein</fullName>
    </submittedName>
</protein>
<dbReference type="InterPro" id="IPR051120">
    <property type="entry name" value="ABC_AA/LPS_Transport"/>
</dbReference>
<dbReference type="InterPro" id="IPR032823">
    <property type="entry name" value="BCA_ABC_TP_C"/>
</dbReference>
<evidence type="ECO:0000256" key="3">
    <source>
        <dbReference type="ARBA" id="ARBA00022840"/>
    </source>
</evidence>
<dbReference type="SMART" id="SM00382">
    <property type="entry name" value="AAA"/>
    <property type="match status" value="1"/>
</dbReference>
<evidence type="ECO:0000256" key="1">
    <source>
        <dbReference type="ARBA" id="ARBA00022448"/>
    </source>
</evidence>
<dbReference type="Pfam" id="PF12399">
    <property type="entry name" value="BCA_ABC_TP_C"/>
    <property type="match status" value="1"/>
</dbReference>
<feature type="domain" description="ABC transporter" evidence="4">
    <location>
        <begin position="11"/>
        <end position="262"/>
    </location>
</feature>
<organism evidence="5 6">
    <name type="scientific">Methylobacterium aerolatum</name>
    <dbReference type="NCBI Taxonomy" id="418708"/>
    <lineage>
        <taxon>Bacteria</taxon>
        <taxon>Pseudomonadati</taxon>
        <taxon>Pseudomonadota</taxon>
        <taxon>Alphaproteobacteria</taxon>
        <taxon>Hyphomicrobiales</taxon>
        <taxon>Methylobacteriaceae</taxon>
        <taxon>Methylobacterium</taxon>
    </lineage>
</organism>
<evidence type="ECO:0000313" key="6">
    <source>
        <dbReference type="Proteomes" id="UP001231124"/>
    </source>
</evidence>
<keyword evidence="6" id="KW-1185">Reference proteome</keyword>
<keyword evidence="1" id="KW-0813">Transport</keyword>
<dbReference type="RefSeq" id="WP_238203129.1">
    <property type="nucleotide sequence ID" value="NZ_BPQE01000012.1"/>
</dbReference>
<keyword evidence="3 5" id="KW-0067">ATP-binding</keyword>
<dbReference type="Gene3D" id="3.40.50.300">
    <property type="entry name" value="P-loop containing nucleotide triphosphate hydrolases"/>
    <property type="match status" value="1"/>
</dbReference>